<dbReference type="Proteomes" id="UP000192247">
    <property type="component" value="Unassembled WGS sequence"/>
</dbReference>
<comment type="caution">
    <text evidence="18">The sequence shown here is derived from an EMBL/GenBank/DDBJ whole genome shotgun (WGS) entry which is preliminary data.</text>
</comment>
<organism evidence="18 19">
    <name type="scientific">Tropilaelaps mercedesae</name>
    <dbReference type="NCBI Taxonomy" id="418985"/>
    <lineage>
        <taxon>Eukaryota</taxon>
        <taxon>Metazoa</taxon>
        <taxon>Ecdysozoa</taxon>
        <taxon>Arthropoda</taxon>
        <taxon>Chelicerata</taxon>
        <taxon>Arachnida</taxon>
        <taxon>Acari</taxon>
        <taxon>Parasitiformes</taxon>
        <taxon>Mesostigmata</taxon>
        <taxon>Gamasina</taxon>
        <taxon>Dermanyssoidea</taxon>
        <taxon>Laelapidae</taxon>
        <taxon>Tropilaelaps</taxon>
    </lineage>
</organism>
<comment type="function">
    <text evidence="1">Catalyzes the ATP dependent decarboxylation of (R)-5-diphosphomevalonate to form isopentenyl diphosphate (IPP). Functions in the mevalonate (MVA) pathway leading to isopentenyl diphosphate (IPP), a key precursor for the biosynthesis of isoprenoids and sterol synthesis.</text>
</comment>
<dbReference type="GO" id="GO:0004163">
    <property type="term" value="F:diphosphomevalonate decarboxylase activity"/>
    <property type="evidence" value="ECO:0007669"/>
    <property type="project" value="UniProtKB-EC"/>
</dbReference>
<dbReference type="InterPro" id="IPR053859">
    <property type="entry name" value="MVD-like_N"/>
</dbReference>
<dbReference type="GO" id="GO:0016126">
    <property type="term" value="P:sterol biosynthetic process"/>
    <property type="evidence" value="ECO:0007669"/>
    <property type="project" value="UniProtKB-KW"/>
</dbReference>
<protein>
    <recommendedName>
        <fullName evidence="4 15">Diphosphomevalonate decarboxylase</fullName>
        <ecNumber evidence="3 15">4.1.1.33</ecNumber>
    </recommendedName>
</protein>
<dbReference type="FunFam" id="3.30.70.890:FF:000005">
    <property type="entry name" value="Diphosphomevalonate decarboxylase"/>
    <property type="match status" value="1"/>
</dbReference>
<keyword evidence="9" id="KW-0756">Sterol biosynthesis</keyword>
<dbReference type="STRING" id="418985.A0A1V9Y3K8"/>
<dbReference type="AlphaFoldDB" id="A0A1V9Y3K8"/>
<dbReference type="PANTHER" id="PTHR10977:SF3">
    <property type="entry name" value="DIPHOSPHOMEVALONATE DECARBOXYLASE"/>
    <property type="match status" value="1"/>
</dbReference>
<dbReference type="Gene3D" id="3.30.70.890">
    <property type="entry name" value="GHMP kinase, C-terminal domain"/>
    <property type="match status" value="1"/>
</dbReference>
<evidence type="ECO:0000256" key="6">
    <source>
        <dbReference type="ARBA" id="ARBA00022741"/>
    </source>
</evidence>
<dbReference type="Pfam" id="PF18376">
    <property type="entry name" value="MDD_C"/>
    <property type="match status" value="1"/>
</dbReference>
<dbReference type="GO" id="GO:0019287">
    <property type="term" value="P:isopentenyl diphosphate biosynthetic process, mevalonate pathway"/>
    <property type="evidence" value="ECO:0007669"/>
    <property type="project" value="InterPro"/>
</dbReference>
<dbReference type="InterPro" id="IPR020568">
    <property type="entry name" value="Ribosomal_Su5_D2-typ_SF"/>
</dbReference>
<dbReference type="InterPro" id="IPR029765">
    <property type="entry name" value="Mev_diP_decarb"/>
</dbReference>
<evidence type="ECO:0000256" key="12">
    <source>
        <dbReference type="ARBA" id="ARBA00023221"/>
    </source>
</evidence>
<dbReference type="FunCoup" id="A0A1V9Y3K8">
    <property type="interactions" value="581"/>
</dbReference>
<dbReference type="InterPro" id="IPR041431">
    <property type="entry name" value="Mvd1_C"/>
</dbReference>
<comment type="similarity">
    <text evidence="2 15">Belongs to the diphosphomevalonate decarboxylase family.</text>
</comment>
<gene>
    <name evidence="18" type="ORF">BIW11_00008</name>
</gene>
<proteinExistence type="inferred from homology"/>
<dbReference type="Gene3D" id="3.30.230.10">
    <property type="match status" value="2"/>
</dbReference>
<keyword evidence="19" id="KW-1185">Reference proteome</keyword>
<evidence type="ECO:0000256" key="3">
    <source>
        <dbReference type="ARBA" id="ARBA00012296"/>
    </source>
</evidence>
<evidence type="ECO:0000259" key="17">
    <source>
        <dbReference type="Pfam" id="PF22700"/>
    </source>
</evidence>
<accession>A0A1V9Y3K8</accession>
<dbReference type="GO" id="GO:0005524">
    <property type="term" value="F:ATP binding"/>
    <property type="evidence" value="ECO:0007669"/>
    <property type="project" value="UniProtKB-UniRule"/>
</dbReference>
<evidence type="ECO:0000256" key="10">
    <source>
        <dbReference type="ARBA" id="ARBA00023098"/>
    </source>
</evidence>
<evidence type="ECO:0000256" key="2">
    <source>
        <dbReference type="ARBA" id="ARBA00008831"/>
    </source>
</evidence>
<dbReference type="OrthoDB" id="10253702at2759"/>
<dbReference type="Pfam" id="PF22700">
    <property type="entry name" value="MVD-like_N"/>
    <property type="match status" value="2"/>
</dbReference>
<reference evidence="18 19" key="1">
    <citation type="journal article" date="2017" name="Gigascience">
        <title>Draft genome of the honey bee ectoparasitic mite, Tropilaelaps mercedesae, is shaped by the parasitic life history.</title>
        <authorList>
            <person name="Dong X."/>
            <person name="Armstrong S.D."/>
            <person name="Xia D."/>
            <person name="Makepeace B.L."/>
            <person name="Darby A.C."/>
            <person name="Kadowaki T."/>
        </authorList>
    </citation>
    <scope>NUCLEOTIDE SEQUENCE [LARGE SCALE GENOMIC DNA]</scope>
    <source>
        <strain evidence="18">Wuxi-XJTLU</strain>
    </source>
</reference>
<dbReference type="PIRSF" id="PIRSF015950">
    <property type="entry name" value="Mev_P_decrbx"/>
    <property type="match status" value="1"/>
</dbReference>
<evidence type="ECO:0000313" key="18">
    <source>
        <dbReference type="EMBL" id="OQR80347.1"/>
    </source>
</evidence>
<feature type="domain" description="Diphosphomevalonate decarboxylase-like N-terminal" evidence="17">
    <location>
        <begin position="74"/>
        <end position="109"/>
    </location>
</feature>
<evidence type="ECO:0000256" key="8">
    <source>
        <dbReference type="ARBA" id="ARBA00022955"/>
    </source>
</evidence>
<evidence type="ECO:0000256" key="13">
    <source>
        <dbReference type="ARBA" id="ARBA00023239"/>
    </source>
</evidence>
<keyword evidence="8" id="KW-0752">Steroid biosynthesis</keyword>
<dbReference type="NCBIfam" id="TIGR01240">
    <property type="entry name" value="mevDPdecarb"/>
    <property type="match status" value="1"/>
</dbReference>
<dbReference type="InterPro" id="IPR005935">
    <property type="entry name" value="Mev_decarb"/>
</dbReference>
<evidence type="ECO:0000259" key="16">
    <source>
        <dbReference type="Pfam" id="PF18376"/>
    </source>
</evidence>
<keyword evidence="10 15" id="KW-0443">Lipid metabolism</keyword>
<evidence type="ECO:0000313" key="19">
    <source>
        <dbReference type="Proteomes" id="UP000192247"/>
    </source>
</evidence>
<evidence type="ECO:0000256" key="9">
    <source>
        <dbReference type="ARBA" id="ARBA00023011"/>
    </source>
</evidence>
<keyword evidence="5" id="KW-0444">Lipid biosynthesis</keyword>
<dbReference type="InParanoid" id="A0A1V9Y3K8"/>
<dbReference type="PANTHER" id="PTHR10977">
    <property type="entry name" value="DIPHOSPHOMEVALONATE DECARBOXYLASE"/>
    <property type="match status" value="1"/>
</dbReference>
<name>A0A1V9Y3K8_9ACAR</name>
<evidence type="ECO:0000256" key="7">
    <source>
        <dbReference type="ARBA" id="ARBA00022840"/>
    </source>
</evidence>
<keyword evidence="12" id="KW-0753">Steroid metabolism</keyword>
<dbReference type="SUPFAM" id="SSF54211">
    <property type="entry name" value="Ribosomal protein S5 domain 2-like"/>
    <property type="match status" value="1"/>
</dbReference>
<evidence type="ECO:0000256" key="4">
    <source>
        <dbReference type="ARBA" id="ARBA00019335"/>
    </source>
</evidence>
<dbReference type="GO" id="GO:0005829">
    <property type="term" value="C:cytosol"/>
    <property type="evidence" value="ECO:0007669"/>
    <property type="project" value="InterPro"/>
</dbReference>
<dbReference type="InterPro" id="IPR014721">
    <property type="entry name" value="Ribsml_uS5_D2-typ_fold_subgr"/>
</dbReference>
<keyword evidence="13 15" id="KW-0456">Lyase</keyword>
<evidence type="ECO:0000256" key="14">
    <source>
        <dbReference type="ARBA" id="ARBA00048154"/>
    </source>
</evidence>
<dbReference type="SUPFAM" id="SSF55060">
    <property type="entry name" value="GHMP Kinase, C-terminal domain"/>
    <property type="match status" value="1"/>
</dbReference>
<keyword evidence="7 15" id="KW-0067">ATP-binding</keyword>
<evidence type="ECO:0000256" key="11">
    <source>
        <dbReference type="ARBA" id="ARBA00023166"/>
    </source>
</evidence>
<dbReference type="EC" id="4.1.1.33" evidence="3 15"/>
<evidence type="ECO:0000256" key="5">
    <source>
        <dbReference type="ARBA" id="ARBA00022516"/>
    </source>
</evidence>
<sequence>MARAGIATSQAPVNIAVVKYWGKRDEELILPLNDSLSLTINTDDLCATTSVAALPANVEDKLVLNGKALYKLKGNFSFIARKGSGSACRSMFGGFVRWRAGVKADGSDSEAIQIAPASHWPEIRIIICVVSDSKKDTGSTNGMQRSVATSDLLKHRVKNIVPQRIEAMQKAILAKDFDTFARLTMIDSNQMHAVCQDTYPPVRYMNQISWDIITLVHRYNEAVGATKLAYTFDAGPNAFLFCLEEDVAEVLFVLTKLFPSTELDYVRGMYRIPTTKSTPISEEMIKQIDPYPVGSLKYIITTKVGDGPRIIEKHLINDQGETVF</sequence>
<dbReference type="InterPro" id="IPR036554">
    <property type="entry name" value="GHMP_kinase_C_sf"/>
</dbReference>
<evidence type="ECO:0000256" key="1">
    <source>
        <dbReference type="ARBA" id="ARBA00003812"/>
    </source>
</evidence>
<dbReference type="EMBL" id="MNPL01000094">
    <property type="protein sequence ID" value="OQR80347.1"/>
    <property type="molecule type" value="Genomic_DNA"/>
</dbReference>
<comment type="catalytic activity">
    <reaction evidence="14 15">
        <text>(R)-5-diphosphomevalonate + ATP = isopentenyl diphosphate + ADP + phosphate + CO2</text>
        <dbReference type="Rhea" id="RHEA:23732"/>
        <dbReference type="ChEBI" id="CHEBI:16526"/>
        <dbReference type="ChEBI" id="CHEBI:30616"/>
        <dbReference type="ChEBI" id="CHEBI:43474"/>
        <dbReference type="ChEBI" id="CHEBI:57557"/>
        <dbReference type="ChEBI" id="CHEBI:128769"/>
        <dbReference type="ChEBI" id="CHEBI:456216"/>
        <dbReference type="EC" id="4.1.1.33"/>
    </reaction>
</comment>
<feature type="domain" description="Mvd1 C-terminal" evidence="16">
    <location>
        <begin position="125"/>
        <end position="311"/>
    </location>
</feature>
<feature type="domain" description="Diphosphomevalonate decarboxylase-like N-terminal" evidence="17">
    <location>
        <begin position="11"/>
        <end position="69"/>
    </location>
</feature>
<evidence type="ECO:0000256" key="15">
    <source>
        <dbReference type="PIRNR" id="PIRNR015950"/>
    </source>
</evidence>
<keyword evidence="11" id="KW-1207">Sterol metabolism</keyword>
<keyword evidence="6 15" id="KW-0547">Nucleotide-binding</keyword>